<dbReference type="EMBL" id="CP025958">
    <property type="protein sequence ID" value="AWM38346.1"/>
    <property type="molecule type" value="Genomic_DNA"/>
</dbReference>
<feature type="region of interest" description="Disordered" evidence="1">
    <location>
        <begin position="179"/>
        <end position="203"/>
    </location>
</feature>
<evidence type="ECO:0000256" key="2">
    <source>
        <dbReference type="SAM" id="Phobius"/>
    </source>
</evidence>
<evidence type="ECO:0000313" key="4">
    <source>
        <dbReference type="Proteomes" id="UP000245802"/>
    </source>
</evidence>
<feature type="compositionally biased region" description="Polar residues" evidence="1">
    <location>
        <begin position="182"/>
        <end position="203"/>
    </location>
</feature>
<sequence>MALCLLTVPGATQFRAPFATVLKEAGQSASVRNAKEAGNEYAVVTLTHEKAKLDIWFSKSHNYLVGKLVIWSTKEFPHPIGDNTVTAFREVAPGIYFPSQVASTNYSAVDGKVIARRTVAVQDIRLNQPVSRDRLAFKFPPNFTVLDQIQNKVWQTNSAGEIGGEAKGADGKPLTVARGTLPNPSSNAPSGAGDTFTSATTEEIQSPDRWITRVSTFMIACGIAIYVYKKMKIARTV</sequence>
<evidence type="ECO:0000313" key="3">
    <source>
        <dbReference type="EMBL" id="AWM38346.1"/>
    </source>
</evidence>
<protein>
    <submittedName>
        <fullName evidence="3">Uncharacterized protein</fullName>
    </submittedName>
</protein>
<dbReference type="AlphaFoldDB" id="A0A2Z3H423"/>
<evidence type="ECO:0000256" key="1">
    <source>
        <dbReference type="SAM" id="MobiDB-lite"/>
    </source>
</evidence>
<proteinExistence type="predicted"/>
<organism evidence="3 4">
    <name type="scientific">Gemmata obscuriglobus</name>
    <dbReference type="NCBI Taxonomy" id="114"/>
    <lineage>
        <taxon>Bacteria</taxon>
        <taxon>Pseudomonadati</taxon>
        <taxon>Planctomycetota</taxon>
        <taxon>Planctomycetia</taxon>
        <taxon>Gemmatales</taxon>
        <taxon>Gemmataceae</taxon>
        <taxon>Gemmata</taxon>
    </lineage>
</organism>
<keyword evidence="2" id="KW-0812">Transmembrane</keyword>
<keyword evidence="2" id="KW-1133">Transmembrane helix</keyword>
<accession>A0A2Z3H423</accession>
<reference evidence="3 4" key="1">
    <citation type="submission" date="2018-01" db="EMBL/GenBank/DDBJ databases">
        <title>G. obscuriglobus.</title>
        <authorList>
            <person name="Franke J."/>
            <person name="Blomberg W."/>
            <person name="Selmecki A."/>
        </authorList>
    </citation>
    <scope>NUCLEOTIDE SEQUENCE [LARGE SCALE GENOMIC DNA]</scope>
    <source>
        <strain evidence="3 4">DSM 5831</strain>
    </source>
</reference>
<keyword evidence="4" id="KW-1185">Reference proteome</keyword>
<dbReference type="KEGG" id="gog:C1280_16015"/>
<gene>
    <name evidence="3" type="ORF">C1280_16015</name>
</gene>
<keyword evidence="2" id="KW-0472">Membrane</keyword>
<name>A0A2Z3H423_9BACT</name>
<feature type="transmembrane region" description="Helical" evidence="2">
    <location>
        <begin position="210"/>
        <end position="228"/>
    </location>
</feature>
<dbReference type="Proteomes" id="UP000245802">
    <property type="component" value="Chromosome"/>
</dbReference>